<feature type="coiled-coil region" evidence="1">
    <location>
        <begin position="52"/>
        <end position="79"/>
    </location>
</feature>
<protein>
    <recommendedName>
        <fullName evidence="4">Secreted protein</fullName>
    </recommendedName>
</protein>
<keyword evidence="1" id="KW-0175">Coiled coil</keyword>
<name>A0ABY3Z4C5_STRRM</name>
<evidence type="ECO:0008006" key="4">
    <source>
        <dbReference type="Google" id="ProtNLM"/>
    </source>
</evidence>
<dbReference type="GeneID" id="66855724"/>
<evidence type="ECO:0000313" key="3">
    <source>
        <dbReference type="Proteomes" id="UP000829494"/>
    </source>
</evidence>
<dbReference type="RefSeq" id="WP_003979797.1">
    <property type="nucleotide sequence ID" value="NZ_CP043497.1"/>
</dbReference>
<dbReference type="Proteomes" id="UP000829494">
    <property type="component" value="Chromosome"/>
</dbReference>
<keyword evidence="3" id="KW-1185">Reference proteome</keyword>
<proteinExistence type="predicted"/>
<organism evidence="2 3">
    <name type="scientific">Streptomyces rimosus subsp. rimosus</name>
    <dbReference type="NCBI Taxonomy" id="132474"/>
    <lineage>
        <taxon>Bacteria</taxon>
        <taxon>Bacillati</taxon>
        <taxon>Actinomycetota</taxon>
        <taxon>Actinomycetes</taxon>
        <taxon>Kitasatosporales</taxon>
        <taxon>Streptomycetaceae</taxon>
        <taxon>Streptomyces</taxon>
    </lineage>
</organism>
<reference evidence="2 3" key="1">
    <citation type="submission" date="2022-03" db="EMBL/GenBank/DDBJ databases">
        <title>Complete genome of Streptomyces rimosus ssp. rimosus R7 (=ATCC 10970).</title>
        <authorList>
            <person name="Beganovic S."/>
            <person name="Ruckert C."/>
            <person name="Busche T."/>
            <person name="Kalinowski J."/>
            <person name="Wittmann C."/>
        </authorList>
    </citation>
    <scope>NUCLEOTIDE SEQUENCE [LARGE SCALE GENOMIC DNA]</scope>
    <source>
        <strain evidence="2 3">R7</strain>
    </source>
</reference>
<dbReference type="EMBL" id="CP094298">
    <property type="protein sequence ID" value="UNZ05167.1"/>
    <property type="molecule type" value="Genomic_DNA"/>
</dbReference>
<gene>
    <name evidence="2" type="ORF">SRIMR7_23705</name>
</gene>
<sequence length="116" mass="12473">MNIWAGVIGTLGVVLAAWFAARATRAAAQATAEASRAAAQAAAEPAQRERDLEAFKAIRDDMQEEIRDLRTETTRLRAVVRAFAGYVGELTLQMRAGGIAPSTPPDLVDEYNRTGV</sequence>
<evidence type="ECO:0000313" key="2">
    <source>
        <dbReference type="EMBL" id="UNZ05167.1"/>
    </source>
</evidence>
<accession>A0ABY3Z4C5</accession>
<evidence type="ECO:0000256" key="1">
    <source>
        <dbReference type="SAM" id="Coils"/>
    </source>
</evidence>